<feature type="coiled-coil region" evidence="2">
    <location>
        <begin position="205"/>
        <end position="292"/>
    </location>
</feature>
<evidence type="ECO:0000256" key="2">
    <source>
        <dbReference type="SAM" id="Coils"/>
    </source>
</evidence>
<proteinExistence type="predicted"/>
<organism evidence="5 6">
    <name type="scientific">Xiphophorus couchianus</name>
    <name type="common">Monterrey platyfish</name>
    <dbReference type="NCBI Taxonomy" id="32473"/>
    <lineage>
        <taxon>Eukaryota</taxon>
        <taxon>Metazoa</taxon>
        <taxon>Chordata</taxon>
        <taxon>Craniata</taxon>
        <taxon>Vertebrata</taxon>
        <taxon>Euteleostomi</taxon>
        <taxon>Actinopterygii</taxon>
        <taxon>Neopterygii</taxon>
        <taxon>Teleostei</taxon>
        <taxon>Neoteleostei</taxon>
        <taxon>Acanthomorphata</taxon>
        <taxon>Ovalentaria</taxon>
        <taxon>Atherinomorphae</taxon>
        <taxon>Cyprinodontiformes</taxon>
        <taxon>Poeciliidae</taxon>
        <taxon>Poeciliinae</taxon>
        <taxon>Xiphophorus</taxon>
    </lineage>
</organism>
<accession>A0A3B5N049</accession>
<name>A0A3B5N049_9TELE</name>
<keyword evidence="6" id="KW-1185">Reference proteome</keyword>
<evidence type="ECO:0000256" key="1">
    <source>
        <dbReference type="ARBA" id="ARBA00023054"/>
    </source>
</evidence>
<evidence type="ECO:0000313" key="6">
    <source>
        <dbReference type="Proteomes" id="UP000261380"/>
    </source>
</evidence>
<dbReference type="PANTHER" id="PTHR24147:SF53">
    <property type="entry name" value="ANKYRIN REPEAT DOMAIN 26"/>
    <property type="match status" value="1"/>
</dbReference>
<evidence type="ECO:0000259" key="4">
    <source>
        <dbReference type="Pfam" id="PF14915"/>
    </source>
</evidence>
<dbReference type="PANTHER" id="PTHR24147">
    <property type="entry name" value="ANKYRIN REPEAT DOMAIN 36-RELATED"/>
    <property type="match status" value="1"/>
</dbReference>
<feature type="region of interest" description="Disordered" evidence="3">
    <location>
        <begin position="1"/>
        <end position="29"/>
    </location>
</feature>
<dbReference type="Proteomes" id="UP000261380">
    <property type="component" value="Unplaced"/>
</dbReference>
<dbReference type="InterPro" id="IPR039497">
    <property type="entry name" value="CC144C-like_CC_dom"/>
</dbReference>
<reference evidence="5" key="1">
    <citation type="submission" date="2025-08" db="UniProtKB">
        <authorList>
            <consortium name="Ensembl"/>
        </authorList>
    </citation>
    <scope>IDENTIFICATION</scope>
</reference>
<feature type="domain" description="CCDC144C-like coiled-coil" evidence="4">
    <location>
        <begin position="2"/>
        <end position="298"/>
    </location>
</feature>
<dbReference type="STRING" id="32473.ENSXCOP00000027972"/>
<evidence type="ECO:0000256" key="3">
    <source>
        <dbReference type="SAM" id="MobiDB-lite"/>
    </source>
</evidence>
<keyword evidence="1 2" id="KW-0175">Coiled coil</keyword>
<sequence length="314" mass="36023">SLQEQLASTRSDFEHSQADSSIKESTLVEENEALKEQLEDIRQDLKHSNETVTQTVFACNNQLSALKTELVKTTSQLEHERQARETLEAEAESTRSRLAAAVKEIELRLASHADTEKALLREKEEHQRQKDRLSSDNLKQKLAKADANTNSMENEFHRVSAQLTEKNLLLDALLKEKDYGTTRAKELETALQAEKELSSRSIARQEAAEERLAHAQSEIMLLRQQLEEAQNQAAAKERAITEAQERFSDMLTKLRADCEERVHLLEERNKELASKAAELRELNLKFEEEKNQREVRLRLRSLTNSSSEHLIFPL</sequence>
<dbReference type="AlphaFoldDB" id="A0A3B5N049"/>
<dbReference type="GeneTree" id="ENSGT00940000163982"/>
<evidence type="ECO:0000313" key="5">
    <source>
        <dbReference type="Ensembl" id="ENSXCOP00000027972.1"/>
    </source>
</evidence>
<reference evidence="5" key="2">
    <citation type="submission" date="2025-09" db="UniProtKB">
        <authorList>
            <consortium name="Ensembl"/>
        </authorList>
    </citation>
    <scope>IDENTIFICATION</scope>
</reference>
<protein>
    <recommendedName>
        <fullName evidence="4">CCDC144C-like coiled-coil domain-containing protein</fullName>
    </recommendedName>
</protein>
<dbReference type="Pfam" id="PF14915">
    <property type="entry name" value="CCDC144C"/>
    <property type="match status" value="1"/>
</dbReference>
<feature type="compositionally biased region" description="Polar residues" evidence="3">
    <location>
        <begin position="1"/>
        <end position="10"/>
    </location>
</feature>
<dbReference type="InterPro" id="IPR050657">
    <property type="entry name" value="Ankyrin_repeat_domain"/>
</dbReference>
<dbReference type="Ensembl" id="ENSXCOT00000028312.1">
    <property type="protein sequence ID" value="ENSXCOP00000027972.1"/>
    <property type="gene ID" value="ENSXCOG00000020868.1"/>
</dbReference>